<keyword evidence="5" id="KW-0998">Cell outer membrane</keyword>
<feature type="signal peptide" evidence="6">
    <location>
        <begin position="1"/>
        <end position="19"/>
    </location>
</feature>
<evidence type="ECO:0000256" key="5">
    <source>
        <dbReference type="ARBA" id="ARBA00023237"/>
    </source>
</evidence>
<evidence type="ECO:0000256" key="1">
    <source>
        <dbReference type="ARBA" id="ARBA00004442"/>
    </source>
</evidence>
<dbReference type="AlphaFoldDB" id="A0A401U654"/>
<evidence type="ECO:0000256" key="6">
    <source>
        <dbReference type="SAM" id="SignalP"/>
    </source>
</evidence>
<dbReference type="OrthoDB" id="1309206at2"/>
<dbReference type="GO" id="GO:0015288">
    <property type="term" value="F:porin activity"/>
    <property type="evidence" value="ECO:0007669"/>
    <property type="project" value="TreeGrafter"/>
</dbReference>
<comment type="subcellular location">
    <subcellularLocation>
        <location evidence="1">Cell outer membrane</location>
    </subcellularLocation>
</comment>
<feature type="chain" id="PRO_5019211566" description="TolC family protein" evidence="6">
    <location>
        <begin position="20"/>
        <end position="410"/>
    </location>
</feature>
<evidence type="ECO:0000256" key="3">
    <source>
        <dbReference type="ARBA" id="ARBA00022692"/>
    </source>
</evidence>
<keyword evidence="3" id="KW-0812">Transmembrane</keyword>
<organism evidence="7 8">
    <name type="scientific">Chryseotalea sanaruensis</name>
    <dbReference type="NCBI Taxonomy" id="2482724"/>
    <lineage>
        <taxon>Bacteria</taxon>
        <taxon>Pseudomonadati</taxon>
        <taxon>Bacteroidota</taxon>
        <taxon>Cytophagia</taxon>
        <taxon>Cytophagales</taxon>
        <taxon>Chryseotaleaceae</taxon>
        <taxon>Chryseotalea</taxon>
    </lineage>
</organism>
<sequence>MKIQFLFTSLFFFSLFAVAQTPVLSTAEVLSLVKQNHPELLGARLKVSQQEQILKGGPVVPKTDFSMTLGQYNSIQKRDNNITISQSIPFPTVVYRQRNFARASVQEATMQEALSLSQRILETRLLMTEMLYLKARADALLRQDSLLKRTAEIANYQYKAGEKSELTKLSAESQQQQISNEWRMALQDLQSAQARLQLLCGVDYQFDISGLIEQLPVPLIDTINLDNNPEKALSAANITLAVEARKLEAARALPDLRLGYFSQTLIGTQNINGQDQYFDGSKRFQGLQIGLSIPVLYFNTRGQIRSLKIQEDIARQQDANTSLNIGIGYEKLIRSIQKDKSTIDYYKRYALPTVKQLTSQSMKAFIAGDIDFINLSMHRQQELSVQEAYLLALLHYHQNVTQLEHLTGNY</sequence>
<dbReference type="Proteomes" id="UP000288227">
    <property type="component" value="Unassembled WGS sequence"/>
</dbReference>
<dbReference type="GO" id="GO:0009279">
    <property type="term" value="C:cell outer membrane"/>
    <property type="evidence" value="ECO:0007669"/>
    <property type="project" value="UniProtKB-SubCell"/>
</dbReference>
<keyword evidence="2" id="KW-1134">Transmembrane beta strand</keyword>
<comment type="caution">
    <text evidence="7">The sequence shown here is derived from an EMBL/GenBank/DDBJ whole genome shotgun (WGS) entry which is preliminary data.</text>
</comment>
<dbReference type="EMBL" id="BHXQ01000001">
    <property type="protein sequence ID" value="GCC50286.1"/>
    <property type="molecule type" value="Genomic_DNA"/>
</dbReference>
<proteinExistence type="predicted"/>
<keyword evidence="4" id="KW-0472">Membrane</keyword>
<evidence type="ECO:0000313" key="8">
    <source>
        <dbReference type="Proteomes" id="UP000288227"/>
    </source>
</evidence>
<keyword evidence="6" id="KW-0732">Signal</keyword>
<dbReference type="SUPFAM" id="SSF56954">
    <property type="entry name" value="Outer membrane efflux proteins (OEP)"/>
    <property type="match status" value="1"/>
</dbReference>
<gene>
    <name evidence="7" type="ORF">SanaruYs_05010</name>
</gene>
<accession>A0A401U654</accession>
<evidence type="ECO:0000256" key="4">
    <source>
        <dbReference type="ARBA" id="ARBA00023136"/>
    </source>
</evidence>
<dbReference type="PANTHER" id="PTHR30026:SF20">
    <property type="entry name" value="OUTER MEMBRANE PROTEIN TOLC"/>
    <property type="match status" value="1"/>
</dbReference>
<reference evidence="7 8" key="1">
    <citation type="submission" date="2018-11" db="EMBL/GenBank/DDBJ databases">
        <title>Chryseotalea sanarue gen. nov., sp., nov., a member of the family Cytophagaceae, isolated from a brackish lake in Hamamatsu Japan.</title>
        <authorList>
            <person name="Maejima Y."/>
            <person name="Iino T."/>
            <person name="Muraguchi Y."/>
            <person name="Fukuda K."/>
            <person name="Ohkuma M."/>
            <person name="Moriuchi R."/>
            <person name="Dohra H."/>
            <person name="Kimbara K."/>
            <person name="Shintani M."/>
        </authorList>
    </citation>
    <scope>NUCLEOTIDE SEQUENCE [LARGE SCALE GENOMIC DNA]</scope>
    <source>
        <strain evidence="7 8">Ys</strain>
    </source>
</reference>
<keyword evidence="8" id="KW-1185">Reference proteome</keyword>
<dbReference type="RefSeq" id="WP_127120929.1">
    <property type="nucleotide sequence ID" value="NZ_BHXQ01000001.1"/>
</dbReference>
<dbReference type="GO" id="GO:0015562">
    <property type="term" value="F:efflux transmembrane transporter activity"/>
    <property type="evidence" value="ECO:0007669"/>
    <property type="project" value="InterPro"/>
</dbReference>
<dbReference type="GO" id="GO:1990281">
    <property type="term" value="C:efflux pump complex"/>
    <property type="evidence" value="ECO:0007669"/>
    <property type="project" value="TreeGrafter"/>
</dbReference>
<protein>
    <recommendedName>
        <fullName evidence="9">TolC family protein</fullName>
    </recommendedName>
</protein>
<dbReference type="Gene3D" id="1.20.1600.10">
    <property type="entry name" value="Outer membrane efflux proteins (OEP)"/>
    <property type="match status" value="1"/>
</dbReference>
<evidence type="ECO:0000256" key="2">
    <source>
        <dbReference type="ARBA" id="ARBA00022452"/>
    </source>
</evidence>
<dbReference type="InterPro" id="IPR051906">
    <property type="entry name" value="TolC-like"/>
</dbReference>
<name>A0A401U654_9BACT</name>
<evidence type="ECO:0008006" key="9">
    <source>
        <dbReference type="Google" id="ProtNLM"/>
    </source>
</evidence>
<dbReference type="PANTHER" id="PTHR30026">
    <property type="entry name" value="OUTER MEMBRANE PROTEIN TOLC"/>
    <property type="match status" value="1"/>
</dbReference>
<evidence type="ECO:0000313" key="7">
    <source>
        <dbReference type="EMBL" id="GCC50286.1"/>
    </source>
</evidence>